<keyword evidence="2" id="KW-1185">Reference proteome</keyword>
<dbReference type="AlphaFoldDB" id="A0A1Y2BBG3"/>
<evidence type="ECO:0000313" key="1">
    <source>
        <dbReference type="EMBL" id="ORY31827.1"/>
    </source>
</evidence>
<name>A0A1Y2BBG3_9TREE</name>
<evidence type="ECO:0008006" key="3">
    <source>
        <dbReference type="Google" id="ProtNLM"/>
    </source>
</evidence>
<dbReference type="PANTHER" id="PTHR31630:SF6">
    <property type="entry name" value="PHYTANOYL-COA DIOXYGENASE-RELATED"/>
    <property type="match status" value="1"/>
</dbReference>
<reference evidence="1 2" key="1">
    <citation type="submission" date="2016-07" db="EMBL/GenBank/DDBJ databases">
        <title>Pervasive Adenine N6-methylation of Active Genes in Fungi.</title>
        <authorList>
            <consortium name="DOE Joint Genome Institute"/>
            <person name="Mondo S.J."/>
            <person name="Dannebaum R.O."/>
            <person name="Kuo R.C."/>
            <person name="Labutti K."/>
            <person name="Haridas S."/>
            <person name="Kuo A."/>
            <person name="Salamov A."/>
            <person name="Ahrendt S.R."/>
            <person name="Lipzen A."/>
            <person name="Sullivan W."/>
            <person name="Andreopoulos W.B."/>
            <person name="Clum A."/>
            <person name="Lindquist E."/>
            <person name="Daum C."/>
            <person name="Ramamoorthy G.K."/>
            <person name="Gryganskyi A."/>
            <person name="Culley D."/>
            <person name="Magnuson J.K."/>
            <person name="James T.Y."/>
            <person name="O'Malley M.A."/>
            <person name="Stajich J.E."/>
            <person name="Spatafora J.W."/>
            <person name="Visel A."/>
            <person name="Grigoriev I.V."/>
        </authorList>
    </citation>
    <scope>NUCLEOTIDE SEQUENCE [LARGE SCALE GENOMIC DNA]</scope>
    <source>
        <strain evidence="1 2">68-887.2</strain>
    </source>
</reference>
<evidence type="ECO:0000313" key="2">
    <source>
        <dbReference type="Proteomes" id="UP000193986"/>
    </source>
</evidence>
<dbReference type="Gene3D" id="2.60.120.620">
    <property type="entry name" value="q2cbj1_9rhob like domain"/>
    <property type="match status" value="1"/>
</dbReference>
<comment type="caution">
    <text evidence="1">The sequence shown here is derived from an EMBL/GenBank/DDBJ whole genome shotgun (WGS) entry which is preliminary data.</text>
</comment>
<accession>A0A1Y2BBG3</accession>
<dbReference type="OrthoDB" id="445007at2759"/>
<dbReference type="Pfam" id="PF05721">
    <property type="entry name" value="PhyH"/>
    <property type="match status" value="1"/>
</dbReference>
<gene>
    <name evidence="1" type="ORF">BCR39DRAFT_525560</name>
</gene>
<dbReference type="PANTHER" id="PTHR31630">
    <property type="entry name" value="PHYTANOYL-COA DIOXYGENASE-RELATED-RELATED"/>
    <property type="match status" value="1"/>
</dbReference>
<proteinExistence type="predicted"/>
<protein>
    <recommendedName>
        <fullName evidence="3">Phytanoyl-CoA dioxygenase</fullName>
    </recommendedName>
</protein>
<dbReference type="EMBL" id="MCFC01000013">
    <property type="protein sequence ID" value="ORY31827.1"/>
    <property type="molecule type" value="Genomic_DNA"/>
</dbReference>
<dbReference type="SUPFAM" id="SSF51197">
    <property type="entry name" value="Clavaminate synthase-like"/>
    <property type="match status" value="1"/>
</dbReference>
<sequence length="340" mass="38569">MPVPVYSATETQEVGSQNVGSLKLRGHHAIPTTSAYPELDTQGYTVVKGVISKEKAQEYVDRAYKWLEGFGKGFKGDDRSTWHIDNLPEFSKGGLYNRHGSGHEQFAWDIRAEPGVIETFAKIWGTDELLVSFDGVNVSLPFPEEEMGDRAKAWPHVDQSPLRRFKHCIQGIMNLHENGPDDGGLAVLTGSFPLYNEFFETHEDEAPPEGWSWRDSHNFTESQLQWFYDRGCKWTKIEAGPGDVILWDSRCIHYGAAAHGDRPRVATYICYKPAKDITPEMLELRKECVKNYDNTSHDPLMFRATGTRIYGKLTEDEQEKPRELPVLSERAQQLAGVKAY</sequence>
<dbReference type="Proteomes" id="UP000193986">
    <property type="component" value="Unassembled WGS sequence"/>
</dbReference>
<organism evidence="1 2">
    <name type="scientific">Naematelia encephala</name>
    <dbReference type="NCBI Taxonomy" id="71784"/>
    <lineage>
        <taxon>Eukaryota</taxon>
        <taxon>Fungi</taxon>
        <taxon>Dikarya</taxon>
        <taxon>Basidiomycota</taxon>
        <taxon>Agaricomycotina</taxon>
        <taxon>Tremellomycetes</taxon>
        <taxon>Tremellales</taxon>
        <taxon>Naemateliaceae</taxon>
        <taxon>Naematelia</taxon>
    </lineage>
</organism>
<dbReference type="InParanoid" id="A0A1Y2BBG3"/>
<dbReference type="InterPro" id="IPR008775">
    <property type="entry name" value="Phytyl_CoA_dOase-like"/>
</dbReference>